<name>A0A346PMR0_9EURY</name>
<dbReference type="Proteomes" id="UP000258613">
    <property type="component" value="Chromosome"/>
</dbReference>
<sequence>MMLTEEYQDLPRRTKARLLFGKFLVAMGYKIWPEEFFESIQREELVQMADRIDGVECSLHADTDRSGGTEEVRDDD</sequence>
<protein>
    <submittedName>
        <fullName evidence="1">Uncharacterized protein</fullName>
    </submittedName>
</protein>
<proteinExistence type="predicted"/>
<evidence type="ECO:0000313" key="2">
    <source>
        <dbReference type="Proteomes" id="UP000258613"/>
    </source>
</evidence>
<dbReference type="EMBL" id="CP027033">
    <property type="protein sequence ID" value="AXR80805.1"/>
    <property type="molecule type" value="Genomic_DNA"/>
</dbReference>
<evidence type="ECO:0000313" key="1">
    <source>
        <dbReference type="EMBL" id="AXR80805.1"/>
    </source>
</evidence>
<organism evidence="1 2">
    <name type="scientific">Natrarchaeobaculum sulfurireducens</name>
    <dbReference type="NCBI Taxonomy" id="2044521"/>
    <lineage>
        <taxon>Archaea</taxon>
        <taxon>Methanobacteriati</taxon>
        <taxon>Methanobacteriota</taxon>
        <taxon>Stenosarchaea group</taxon>
        <taxon>Halobacteria</taxon>
        <taxon>Halobacteriales</taxon>
        <taxon>Natrialbaceae</taxon>
        <taxon>Natrarchaeobaculum</taxon>
    </lineage>
</organism>
<gene>
    <name evidence="1" type="ORF">AArcMg_0783</name>
</gene>
<accession>A0A346PMR0</accession>
<dbReference type="AlphaFoldDB" id="A0A346PMR0"/>
<reference evidence="2" key="1">
    <citation type="submission" date="2018-02" db="EMBL/GenBank/DDBJ databases">
        <title>Phenotypic and genomic properties of facultatively anaerobic sulfur-reducing natronoarchaea from hypersaline soda lakes.</title>
        <authorList>
            <person name="Sorokin D.Y."/>
            <person name="Kublanov I.V."/>
            <person name="Roman P."/>
            <person name="Sinninghe Damste J.S."/>
            <person name="Golyshin P.N."/>
            <person name="Rojo D."/>
            <person name="Ciordia S."/>
            <person name="Mena M.D.C."/>
            <person name="Ferrer M."/>
            <person name="Messina E."/>
            <person name="Smedile F."/>
            <person name="La Spada G."/>
            <person name="La Cono V."/>
            <person name="Yakimov M.M."/>
        </authorList>
    </citation>
    <scope>NUCLEOTIDE SEQUENCE [LARGE SCALE GENOMIC DNA]</scope>
    <source>
        <strain evidence="2">AArc-Mg</strain>
    </source>
</reference>
<dbReference type="KEGG" id="nag:AArcMg_0783"/>
<keyword evidence="2" id="KW-1185">Reference proteome</keyword>